<sequence length="508" mass="54422">MRRLTTVYNPQTDISKGRSTVKVFAKKSSASDDIAIKSAFKSEAGIESALLKLSARGARQKPKPPVQEPDDKALQKQVKLRVEDHPTSAKNFGSAAAVGKAKKMKQERLSSTTDASKDESLDMDKIWREVKATIKAKNKDRDFDEDDGGEDSNEVSAMNSGSLTATQHSKSRGFGAPSSSPSSSHSTPKKQPSVSQQGFSMRQSSEPLKFHPIRIYLYAVDLGSVQQAILDAGLSGKVEIGLDIKQCDAVVTAKLSKRGTSINLGQGERTAVNAGIPFFCVGRSMNGQNLNSALQPLLNPEAATSSSSSGNTSTVSLTREAARAAVRAFKASGGGSFFLPPPARSPMLPVSVAVTQGASSADSHLSMHDDEGRTDARVHTLRPSPSAPTHIDIGRYDSEEDEDLDLLREQVALHDEGLGEDEDLDLLIEQAALHDEGLGEDEEEQDAVRTNIQTSNSSESGESHKGLTSVRRRWVTRTTNSDGSTSNAPVRRSSAGSTKKLRLAPSPR</sequence>
<organism evidence="2 3">
    <name type="scientific">Chlamydomonas eustigma</name>
    <dbReference type="NCBI Taxonomy" id="1157962"/>
    <lineage>
        <taxon>Eukaryota</taxon>
        <taxon>Viridiplantae</taxon>
        <taxon>Chlorophyta</taxon>
        <taxon>core chlorophytes</taxon>
        <taxon>Chlorophyceae</taxon>
        <taxon>CS clade</taxon>
        <taxon>Chlamydomonadales</taxon>
        <taxon>Chlamydomonadaceae</taxon>
        <taxon>Chlamydomonas</taxon>
    </lineage>
</organism>
<evidence type="ECO:0000256" key="1">
    <source>
        <dbReference type="SAM" id="MobiDB-lite"/>
    </source>
</evidence>
<feature type="compositionally biased region" description="Polar residues" evidence="1">
    <location>
        <begin position="154"/>
        <end position="168"/>
    </location>
</feature>
<evidence type="ECO:0000313" key="3">
    <source>
        <dbReference type="Proteomes" id="UP000232323"/>
    </source>
</evidence>
<feature type="compositionally biased region" description="Polar residues" evidence="1">
    <location>
        <begin position="448"/>
        <end position="460"/>
    </location>
</feature>
<comment type="caution">
    <text evidence="2">The sequence shown here is derived from an EMBL/GenBank/DDBJ whole genome shotgun (WGS) entry which is preliminary data.</text>
</comment>
<feature type="region of interest" description="Disordered" evidence="1">
    <location>
        <begin position="437"/>
        <end position="508"/>
    </location>
</feature>
<dbReference type="EMBL" id="BEGY01000075">
    <property type="protein sequence ID" value="GAX82074.1"/>
    <property type="molecule type" value="Genomic_DNA"/>
</dbReference>
<feature type="region of interest" description="Disordered" evidence="1">
    <location>
        <begin position="55"/>
        <end position="119"/>
    </location>
</feature>
<feature type="compositionally biased region" description="Basic and acidic residues" evidence="1">
    <location>
        <begin position="69"/>
        <end position="87"/>
    </location>
</feature>
<feature type="compositionally biased region" description="Acidic residues" evidence="1">
    <location>
        <begin position="143"/>
        <end position="153"/>
    </location>
</feature>
<feature type="compositionally biased region" description="Polar residues" evidence="1">
    <location>
        <begin position="194"/>
        <end position="203"/>
    </location>
</feature>
<dbReference type="OrthoDB" id="548885at2759"/>
<evidence type="ECO:0000313" key="2">
    <source>
        <dbReference type="EMBL" id="GAX82074.1"/>
    </source>
</evidence>
<proteinExistence type="predicted"/>
<feature type="region of interest" description="Disordered" evidence="1">
    <location>
        <begin position="140"/>
        <end position="203"/>
    </location>
</feature>
<name>A0A250XG69_9CHLO</name>
<dbReference type="Proteomes" id="UP000232323">
    <property type="component" value="Unassembled WGS sequence"/>
</dbReference>
<dbReference type="AlphaFoldDB" id="A0A250XG69"/>
<reference evidence="2 3" key="1">
    <citation type="submission" date="2017-08" db="EMBL/GenBank/DDBJ databases">
        <title>Acidophilic green algal genome provides insights into adaptation to an acidic environment.</title>
        <authorList>
            <person name="Hirooka S."/>
            <person name="Hirose Y."/>
            <person name="Kanesaki Y."/>
            <person name="Higuchi S."/>
            <person name="Fujiwara T."/>
            <person name="Onuma R."/>
            <person name="Era A."/>
            <person name="Ohbayashi R."/>
            <person name="Uzuka A."/>
            <person name="Nozaki H."/>
            <person name="Yoshikawa H."/>
            <person name="Miyagishima S.Y."/>
        </authorList>
    </citation>
    <scope>NUCLEOTIDE SEQUENCE [LARGE SCALE GENOMIC DNA]</scope>
    <source>
        <strain evidence="2 3">NIES-2499</strain>
    </source>
</reference>
<feature type="compositionally biased region" description="Low complexity" evidence="1">
    <location>
        <begin position="177"/>
        <end position="193"/>
    </location>
</feature>
<keyword evidence="3" id="KW-1185">Reference proteome</keyword>
<gene>
    <name evidence="2" type="ORF">CEUSTIGMA_g9502.t1</name>
</gene>
<accession>A0A250XG69</accession>
<protein>
    <submittedName>
        <fullName evidence="2">Uncharacterized protein</fullName>
    </submittedName>
</protein>